<dbReference type="SUPFAM" id="SSF47090">
    <property type="entry name" value="PGBD-like"/>
    <property type="match status" value="1"/>
</dbReference>
<evidence type="ECO:0000313" key="4">
    <source>
        <dbReference type="Proteomes" id="UP001517247"/>
    </source>
</evidence>
<evidence type="ECO:0000313" key="3">
    <source>
        <dbReference type="EMBL" id="MFN0256745.1"/>
    </source>
</evidence>
<keyword evidence="4" id="KW-1185">Reference proteome</keyword>
<accession>A0ABW9JA12</accession>
<dbReference type="RefSeq" id="WP_138723831.1">
    <property type="nucleotide sequence ID" value="NZ_SSHJ02000007.1"/>
</dbReference>
<dbReference type="EMBL" id="SSHJ02000007">
    <property type="protein sequence ID" value="MFN0256745.1"/>
    <property type="molecule type" value="Genomic_DNA"/>
</dbReference>
<dbReference type="InterPro" id="IPR036365">
    <property type="entry name" value="PGBD-like_sf"/>
</dbReference>
<dbReference type="Pfam" id="PF01471">
    <property type="entry name" value="PG_binding_1"/>
    <property type="match status" value="1"/>
</dbReference>
<feature type="domain" description="Peptidoglycan binding-like" evidence="1">
    <location>
        <begin position="10"/>
        <end position="63"/>
    </location>
</feature>
<organism evidence="3 4">
    <name type="scientific">Pedobacter ureilyticus</name>
    <dbReference type="NCBI Taxonomy" id="1393051"/>
    <lineage>
        <taxon>Bacteria</taxon>
        <taxon>Pseudomonadati</taxon>
        <taxon>Bacteroidota</taxon>
        <taxon>Sphingobacteriia</taxon>
        <taxon>Sphingobacteriales</taxon>
        <taxon>Sphingobacteriaceae</taxon>
        <taxon>Pedobacter</taxon>
    </lineage>
</organism>
<sequence>MIKLKIRSKGDAVVMLQELLNEFGYSLKADGIFGMATDLAVRDFQRDNRLVADGIVYTKTWVKILNRSSVDFISLDKKYLQEDDIVQLARELGLEPAIVKAVNEVESSGRGFTVDGNPKILFEGHVFWNELVKRGISPKPLVKGNEDILYQKWTTKHYRYGKAEYDRLNKAINLIGNNVDVTEAAYAAASWGLFQIMGYHFKSLGYQEIVEFVGANQINEGEHLRMFGKFIKVNGLVKYLKAKDWKGFAYRYNGSAYEKNKYDVKLKKAYEKYASIDKRAE</sequence>
<evidence type="ECO:0000259" key="1">
    <source>
        <dbReference type="Pfam" id="PF01471"/>
    </source>
</evidence>
<dbReference type="InterPro" id="IPR024408">
    <property type="entry name" value="Muramidase"/>
</dbReference>
<name>A0ABW9JA12_9SPHI</name>
<reference evidence="3 4" key="1">
    <citation type="submission" date="2024-12" db="EMBL/GenBank/DDBJ databases">
        <authorList>
            <person name="Hu S."/>
        </authorList>
    </citation>
    <scope>NUCLEOTIDE SEQUENCE [LARGE SCALE GENOMIC DNA]</scope>
    <source>
        <strain evidence="3 4">THG-T11</strain>
    </source>
</reference>
<dbReference type="Pfam" id="PF11860">
    <property type="entry name" value="Muramidase"/>
    <property type="match status" value="1"/>
</dbReference>
<dbReference type="Proteomes" id="UP001517247">
    <property type="component" value="Unassembled WGS sequence"/>
</dbReference>
<gene>
    <name evidence="3" type="ORF">E6A44_014240</name>
</gene>
<comment type="caution">
    <text evidence="3">The sequence shown here is derived from an EMBL/GenBank/DDBJ whole genome shotgun (WGS) entry which is preliminary data.</text>
</comment>
<dbReference type="InterPro" id="IPR036366">
    <property type="entry name" value="PGBDSf"/>
</dbReference>
<proteinExistence type="predicted"/>
<feature type="domain" description="N-acetylmuramidase" evidence="2">
    <location>
        <begin position="95"/>
        <end position="273"/>
    </location>
</feature>
<protein>
    <submittedName>
        <fullName evidence="3">N-acetylmuramidase domain-containing protein</fullName>
    </submittedName>
</protein>
<dbReference type="Gene3D" id="1.10.101.10">
    <property type="entry name" value="PGBD-like superfamily/PGBD"/>
    <property type="match status" value="1"/>
</dbReference>
<dbReference type="InterPro" id="IPR002477">
    <property type="entry name" value="Peptidoglycan-bd-like"/>
</dbReference>
<evidence type="ECO:0000259" key="2">
    <source>
        <dbReference type="Pfam" id="PF11860"/>
    </source>
</evidence>